<evidence type="ECO:0000256" key="10">
    <source>
        <dbReference type="ARBA" id="ARBA00022989"/>
    </source>
</evidence>
<dbReference type="PANTHER" id="PTHR11576">
    <property type="entry name" value="ZONA PELLUCIDA SPERM-BINDING PROTEIN 3"/>
    <property type="match status" value="1"/>
</dbReference>
<evidence type="ECO:0000256" key="5">
    <source>
        <dbReference type="ARBA" id="ARBA00022525"/>
    </source>
</evidence>
<dbReference type="FunFam" id="2.60.40.3210:FF:000001">
    <property type="entry name" value="Zona pellucida sperm-binding protein 3"/>
    <property type="match status" value="1"/>
</dbReference>
<evidence type="ECO:0000256" key="3">
    <source>
        <dbReference type="ARBA" id="ARBA00017980"/>
    </source>
</evidence>
<dbReference type="EMBL" id="JAUYZG010000017">
    <property type="protein sequence ID" value="KAK2883727.1"/>
    <property type="molecule type" value="Genomic_DNA"/>
</dbReference>
<dbReference type="PRINTS" id="PR00023">
    <property type="entry name" value="ZPELLUCIDA"/>
</dbReference>
<dbReference type="GO" id="GO:0032190">
    <property type="term" value="F:acrosin binding"/>
    <property type="evidence" value="ECO:0007669"/>
    <property type="project" value="TreeGrafter"/>
</dbReference>
<feature type="chain" id="PRO_5041517353" description="Zona pellucida sperm-binding protein 3" evidence="14">
    <location>
        <begin position="25"/>
        <end position="434"/>
    </location>
</feature>
<keyword evidence="12 14" id="KW-1015">Disulfide bond</keyword>
<dbReference type="GO" id="GO:0005886">
    <property type="term" value="C:plasma membrane"/>
    <property type="evidence" value="ECO:0007669"/>
    <property type="project" value="UniProtKB-SubCell"/>
</dbReference>
<dbReference type="GO" id="GO:0035804">
    <property type="term" value="F:structural constituent of egg coat"/>
    <property type="evidence" value="ECO:0007669"/>
    <property type="project" value="UniProtKB-UniRule"/>
</dbReference>
<dbReference type="GO" id="GO:0035803">
    <property type="term" value="P:egg coat formation"/>
    <property type="evidence" value="ECO:0007669"/>
    <property type="project" value="UniProtKB-UniRule"/>
</dbReference>
<dbReference type="Gene3D" id="2.60.40.4100">
    <property type="entry name" value="Zona pellucida, ZP-C domain"/>
    <property type="match status" value="1"/>
</dbReference>
<comment type="PTM">
    <text evidence="14">Proteolytically cleaved before the transmembrane segment to yield the secreted ectodomain incorporated in the zona pellucida.</text>
</comment>
<keyword evidence="13" id="KW-0325">Glycoprotein</keyword>
<evidence type="ECO:0000256" key="11">
    <source>
        <dbReference type="ARBA" id="ARBA00023136"/>
    </source>
</evidence>
<dbReference type="Proteomes" id="UP001187343">
    <property type="component" value="Unassembled WGS sequence"/>
</dbReference>
<dbReference type="FunFam" id="2.60.40.4100:FF:000002">
    <property type="entry name" value="Zona pellucida sperm-binding protein 3"/>
    <property type="match status" value="1"/>
</dbReference>
<evidence type="ECO:0000256" key="7">
    <source>
        <dbReference type="ARBA" id="ARBA00022685"/>
    </source>
</evidence>
<dbReference type="SMART" id="SM00241">
    <property type="entry name" value="ZP"/>
    <property type="match status" value="1"/>
</dbReference>
<keyword evidence="11" id="KW-0472">Membrane</keyword>
<keyword evidence="6 14" id="KW-0272">Extracellular matrix</keyword>
<keyword evidence="7 14" id="KW-0165">Cleavage on pair of basic residues</keyword>
<evidence type="ECO:0000313" key="16">
    <source>
        <dbReference type="EMBL" id="KAK2883727.1"/>
    </source>
</evidence>
<dbReference type="PROSITE" id="PS51034">
    <property type="entry name" value="ZP_2"/>
    <property type="match status" value="1"/>
</dbReference>
<keyword evidence="4 14" id="KW-1003">Cell membrane</keyword>
<comment type="caution">
    <text evidence="16">The sequence shown here is derived from an EMBL/GenBank/DDBJ whole genome shotgun (WGS) entry which is preliminary data.</text>
</comment>
<evidence type="ECO:0000256" key="4">
    <source>
        <dbReference type="ARBA" id="ARBA00022475"/>
    </source>
</evidence>
<keyword evidence="9 14" id="KW-0732">Signal</keyword>
<comment type="function">
    <text evidence="14">Component of the zona pellucida, an extracellular matrix surrounding oocytes which mediates sperm binding, induction of the acrosome reaction and prevents post-fertilization polyspermy. The zona pellucida is composed of 3 to 4 glycoproteins, ZP1, ZP2, ZP3, and ZP4. ZP3 is essential for sperm binding and zona matrix formation.</text>
</comment>
<evidence type="ECO:0000256" key="2">
    <source>
        <dbReference type="ARBA" id="ARBA00006735"/>
    </source>
</evidence>
<dbReference type="PANTHER" id="PTHR11576:SF2">
    <property type="entry name" value="ZONA PELLUCIDA SPERM-BINDING PROTEIN 3"/>
    <property type="match status" value="1"/>
</dbReference>
<dbReference type="GO" id="GO:0007339">
    <property type="term" value="P:binding of sperm to zona pellucida"/>
    <property type="evidence" value="ECO:0007669"/>
    <property type="project" value="UniProtKB-UniRule"/>
</dbReference>
<dbReference type="InterPro" id="IPR055355">
    <property type="entry name" value="ZP-C"/>
</dbReference>
<name>A0AA88PI57_9TELE</name>
<sequence>MKMGLMDFVSVGFFLLIAVGLSLAQRSGFQQGQDPIRFQQQQSPVLAPQQAIQGPQALASFKPPRPAMSPTMVDPWKLQEPGSSQSKQLLQAPIAPLTWHFPVVPEEPQQPDVPFELHVPTPTESIAAQCGESFVHVEVKKDLFGTGQLVNPSFLSLGGCAAVGEDPNAQVLIFEYELQACGSSLMMTDGELVYKFTLLYTPEALVGTPIVRADAAAVGIECHYSRLHNVSSNVLMPSWVPFAGTKVAEEVLVFSLKLMTDDWMFERPSSQYFLGQFLNVEASVKQYNHVSLRLFVDSCVATMVPDVNSAPRYSFIENHGCLVDAKLTGSTSSFMHRVQNDKLHFRLEAFRFQQANSGQVYITCALRAVMASTPISPENKACSFANGWLSVDDNDQVCMCCDSTCGSIRKVRALSDSGLVSEGEATIGPIVVSD</sequence>
<gene>
    <name evidence="16" type="ORF">Q8A67_017364</name>
</gene>
<organism evidence="16 17">
    <name type="scientific">Cirrhinus molitorella</name>
    <name type="common">mud carp</name>
    <dbReference type="NCBI Taxonomy" id="172907"/>
    <lineage>
        <taxon>Eukaryota</taxon>
        <taxon>Metazoa</taxon>
        <taxon>Chordata</taxon>
        <taxon>Craniata</taxon>
        <taxon>Vertebrata</taxon>
        <taxon>Euteleostomi</taxon>
        <taxon>Actinopterygii</taxon>
        <taxon>Neopterygii</taxon>
        <taxon>Teleostei</taxon>
        <taxon>Ostariophysi</taxon>
        <taxon>Cypriniformes</taxon>
        <taxon>Cyprinidae</taxon>
        <taxon>Labeoninae</taxon>
        <taxon>Labeonini</taxon>
        <taxon>Cirrhinus</taxon>
    </lineage>
</organism>
<dbReference type="GO" id="GO:2000344">
    <property type="term" value="P:positive regulation of acrosome reaction"/>
    <property type="evidence" value="ECO:0007669"/>
    <property type="project" value="UniProtKB-UniRule"/>
</dbReference>
<dbReference type="InterPro" id="IPR042235">
    <property type="entry name" value="ZP-C_dom"/>
</dbReference>
<keyword evidence="17" id="KW-1185">Reference proteome</keyword>
<feature type="signal peptide" evidence="14">
    <location>
        <begin position="1"/>
        <end position="24"/>
    </location>
</feature>
<keyword evidence="5 14" id="KW-0964">Secreted</keyword>
<comment type="subcellular location">
    <subcellularLocation>
        <location evidence="1">Secreted</location>
        <location evidence="1">Extracellular space</location>
        <location evidence="1">Extracellular matrix</location>
    </subcellularLocation>
    <subcellularLocation>
        <location evidence="14">Zona pellucida</location>
    </subcellularLocation>
    <subcellularLocation>
        <location evidence="14">Cell membrane</location>
        <topology evidence="14">Single-pass type I membrane protein</topology>
    </subcellularLocation>
</comment>
<dbReference type="Gene3D" id="2.60.40.3210">
    <property type="entry name" value="Zona pellucida, ZP-N domain"/>
    <property type="match status" value="1"/>
</dbReference>
<dbReference type="InterPro" id="IPR001507">
    <property type="entry name" value="ZP_dom"/>
</dbReference>
<evidence type="ECO:0000256" key="13">
    <source>
        <dbReference type="ARBA" id="ARBA00023180"/>
    </source>
</evidence>
<evidence type="ECO:0000313" key="17">
    <source>
        <dbReference type="Proteomes" id="UP001187343"/>
    </source>
</evidence>
<comment type="similarity">
    <text evidence="2 14">Belongs to the ZP domain family. ZPC subfamily.</text>
</comment>
<evidence type="ECO:0000256" key="12">
    <source>
        <dbReference type="ARBA" id="ARBA00023157"/>
    </source>
</evidence>
<dbReference type="InterPro" id="IPR055356">
    <property type="entry name" value="ZP-N"/>
</dbReference>
<dbReference type="Pfam" id="PF23344">
    <property type="entry name" value="ZP-N"/>
    <property type="match status" value="1"/>
</dbReference>
<accession>A0AA88PI57</accession>
<keyword evidence="8" id="KW-0812">Transmembrane</keyword>
<evidence type="ECO:0000256" key="9">
    <source>
        <dbReference type="ARBA" id="ARBA00022729"/>
    </source>
</evidence>
<evidence type="ECO:0000259" key="15">
    <source>
        <dbReference type="PROSITE" id="PS51034"/>
    </source>
</evidence>
<proteinExistence type="inferred from homology"/>
<evidence type="ECO:0000256" key="8">
    <source>
        <dbReference type="ARBA" id="ARBA00022692"/>
    </source>
</evidence>
<evidence type="ECO:0000256" key="14">
    <source>
        <dbReference type="RuleBase" id="RU367066"/>
    </source>
</evidence>
<dbReference type="InterPro" id="IPR048290">
    <property type="entry name" value="ZP_chr"/>
</dbReference>
<evidence type="ECO:0000256" key="6">
    <source>
        <dbReference type="ARBA" id="ARBA00022530"/>
    </source>
</evidence>
<dbReference type="AlphaFoldDB" id="A0AA88PI57"/>
<dbReference type="Pfam" id="PF00100">
    <property type="entry name" value="Zona_pellucida"/>
    <property type="match status" value="1"/>
</dbReference>
<reference evidence="16" key="1">
    <citation type="submission" date="2023-08" db="EMBL/GenBank/DDBJ databases">
        <title>Chromosome-level Genome Assembly of mud carp (Cirrhinus molitorella).</title>
        <authorList>
            <person name="Liu H."/>
        </authorList>
    </citation>
    <scope>NUCLEOTIDE SEQUENCE</scope>
    <source>
        <strain evidence="16">Prfri</strain>
        <tissue evidence="16">Muscle</tissue>
    </source>
</reference>
<evidence type="ECO:0000256" key="1">
    <source>
        <dbReference type="ARBA" id="ARBA00004498"/>
    </source>
</evidence>
<dbReference type="GO" id="GO:0035805">
    <property type="term" value="C:egg coat"/>
    <property type="evidence" value="ECO:0007669"/>
    <property type="project" value="UniProtKB-SubCell"/>
</dbReference>
<feature type="domain" description="ZP" evidence="15">
    <location>
        <begin position="129"/>
        <end position="389"/>
    </location>
</feature>
<keyword evidence="10" id="KW-1133">Transmembrane helix</keyword>
<protein>
    <recommendedName>
        <fullName evidence="3 14">Zona pellucida sperm-binding protein 3</fullName>
    </recommendedName>
</protein>
<comment type="domain">
    <text evidence="14">The ZP domain is involved in the polymerization of the ZP proteins to form the zona pellucida.</text>
</comment>